<evidence type="ECO:0000256" key="8">
    <source>
        <dbReference type="PIRNR" id="PIRNR006256"/>
    </source>
</evidence>
<organism evidence="12 13">
    <name type="scientific">Chitinophaga costaii</name>
    <dbReference type="NCBI Taxonomy" id="1335309"/>
    <lineage>
        <taxon>Bacteria</taxon>
        <taxon>Pseudomonadati</taxon>
        <taxon>Bacteroidota</taxon>
        <taxon>Chitinophagia</taxon>
        <taxon>Chitinophagales</taxon>
        <taxon>Chitinophagaceae</taxon>
        <taxon>Chitinophaga</taxon>
    </lineage>
</organism>
<accession>A0A1C4FJP3</accession>
<evidence type="ECO:0000259" key="10">
    <source>
        <dbReference type="PROSITE" id="PS51160"/>
    </source>
</evidence>
<evidence type="ECO:0000313" key="12">
    <source>
        <dbReference type="EMBL" id="SCC56170.1"/>
    </source>
</evidence>
<dbReference type="AlphaFoldDB" id="A0A1C4FJP3"/>
<dbReference type="Pfam" id="PF00708">
    <property type="entry name" value="Acylphosphatase"/>
    <property type="match status" value="1"/>
</dbReference>
<evidence type="ECO:0000256" key="4">
    <source>
        <dbReference type="ARBA" id="ARBA00022723"/>
    </source>
</evidence>
<keyword evidence="13" id="KW-1185">Reference proteome</keyword>
<dbReference type="OrthoDB" id="9808093at2"/>
<dbReference type="InterPro" id="IPR051060">
    <property type="entry name" value="Carbamoyltrans_HypF-like"/>
</dbReference>
<dbReference type="GO" id="GO:0003725">
    <property type="term" value="F:double-stranded RNA binding"/>
    <property type="evidence" value="ECO:0007669"/>
    <property type="project" value="InterPro"/>
</dbReference>
<dbReference type="PANTHER" id="PTHR42959">
    <property type="entry name" value="CARBAMOYLTRANSFERASE"/>
    <property type="match status" value="1"/>
</dbReference>
<dbReference type="PANTHER" id="PTHR42959:SF1">
    <property type="entry name" value="CARBAMOYLTRANSFERASE HYPF"/>
    <property type="match status" value="1"/>
</dbReference>
<sequence length="813" mass="90237">MIKAQTITRSKQEAPLISTVAIHLTGIVQGVGFRPFVYKVAQAMGLTGFVRNDNSGVWIEINGSDAQVAQFYHHLLQQAPPQARIQTHTIRQKTFTAYTAFEIIASSQDTAAGQPAIAPDFALCARCKAAMHDRSNRRYHYPFITCTDCGPRYSLLQSLPFDRANTAMHSFPPCPQCQAEYKDAGDVRFYAQTNSCPVCGITLQLYDQQQQVISSDTAAIIPLVTGALQAGKIIAVKGIGGFLLLCDAANQQSIQTLRQKKHRPTKPFAVMYPSIQQVVQEYEISPKEQDALQSAAAPIVLLRRKNTASSLAWQEVAPALQRVGVMLPYAPLLELILTSFDAPVVATSANISGDSLIYDNEKALQELPALADLLLLHNRDIWMPQDDSVIQFSTITQTRIILRSGRGLSPVHFPDYATQPTVFATGALLKSSVAVAHQGGIYVSQYLGNTDEYDTQQTYQAVASKILHLLQAKPGSYVHDHHPAYFSTGYAKQQAMTYQASLHSVQHHQAHFAAVLAENNLLDSQEKILGVIWDGSGLGDDGQIWGGEFFTYHHHHIERTAHLAYTPNPWGDKMAKEPRLSALASCKGLLADSLQQQFTAQEWTYYQKTLHHTQTYTPTHTPTSIHHSSMGRLFDAVAALLGLATRQTYEGEAALQLEQAATAYWQQHPFFQEYYPIHIHPQNNTISVAPMLVQIIKDLQSPVGKGKIALKFHLTLLNMIQTIAQKAGTSHIALSGGVFQNGLLIDLLKTFINNNNNNTNNNNNYTNNNNNYYYTNNNNNNTSYHLYLHQKLPPNDENISFGQLIIQTFLTKT</sequence>
<comment type="catalytic activity">
    <reaction evidence="9">
        <text>an acyl phosphate + H2O = a carboxylate + phosphate + H(+)</text>
        <dbReference type="Rhea" id="RHEA:14965"/>
        <dbReference type="ChEBI" id="CHEBI:15377"/>
        <dbReference type="ChEBI" id="CHEBI:15378"/>
        <dbReference type="ChEBI" id="CHEBI:29067"/>
        <dbReference type="ChEBI" id="CHEBI:43474"/>
        <dbReference type="ChEBI" id="CHEBI:59918"/>
        <dbReference type="EC" id="3.6.1.7"/>
    </reaction>
</comment>
<comment type="pathway">
    <text evidence="1">Protein modification; [NiFe] hydrogenase maturation.</text>
</comment>
<feature type="active site" evidence="9">
    <location>
        <position position="34"/>
    </location>
</feature>
<evidence type="ECO:0000256" key="1">
    <source>
        <dbReference type="ARBA" id="ARBA00004711"/>
    </source>
</evidence>
<dbReference type="InterPro" id="IPR055128">
    <property type="entry name" value="HypF_C_2"/>
</dbReference>
<dbReference type="EMBL" id="FMAR01000015">
    <property type="protein sequence ID" value="SCC56170.1"/>
    <property type="molecule type" value="Genomic_DNA"/>
</dbReference>
<dbReference type="InterPro" id="IPR006070">
    <property type="entry name" value="Sua5-like_dom"/>
</dbReference>
<dbReference type="UniPathway" id="UPA00335"/>
<evidence type="ECO:0000313" key="13">
    <source>
        <dbReference type="Proteomes" id="UP000242818"/>
    </source>
</evidence>
<dbReference type="PROSITE" id="PS51163">
    <property type="entry name" value="YRDC"/>
    <property type="match status" value="1"/>
</dbReference>
<evidence type="ECO:0000256" key="6">
    <source>
        <dbReference type="ARBA" id="ARBA00022833"/>
    </source>
</evidence>
<dbReference type="SUPFAM" id="SSF55821">
    <property type="entry name" value="YrdC/RibB"/>
    <property type="match status" value="1"/>
</dbReference>
<evidence type="ECO:0000259" key="11">
    <source>
        <dbReference type="PROSITE" id="PS51163"/>
    </source>
</evidence>
<dbReference type="GO" id="GO:0016743">
    <property type="term" value="F:carboxyl- or carbamoyltransferase activity"/>
    <property type="evidence" value="ECO:0007669"/>
    <property type="project" value="UniProtKB-UniRule"/>
</dbReference>
<comment type="similarity">
    <text evidence="2 8">Belongs to the carbamoyltransferase HypF family.</text>
</comment>
<evidence type="ECO:0000256" key="9">
    <source>
        <dbReference type="PROSITE-ProRule" id="PRU00520"/>
    </source>
</evidence>
<dbReference type="InterPro" id="IPR017945">
    <property type="entry name" value="DHBP_synth_RibB-like_a/b_dom"/>
</dbReference>
<dbReference type="PIRSF" id="PIRSF006256">
    <property type="entry name" value="CMPcnvr_hdrg_mat"/>
    <property type="match status" value="1"/>
</dbReference>
<dbReference type="GO" id="GO:0008270">
    <property type="term" value="F:zinc ion binding"/>
    <property type="evidence" value="ECO:0007669"/>
    <property type="project" value="UniProtKB-KW"/>
</dbReference>
<proteinExistence type="inferred from homology"/>
<dbReference type="InterPro" id="IPR036046">
    <property type="entry name" value="Acylphosphatase-like_dom_sf"/>
</dbReference>
<dbReference type="Pfam" id="PF07503">
    <property type="entry name" value="zf-HYPF"/>
    <property type="match status" value="2"/>
</dbReference>
<dbReference type="GO" id="GO:0003998">
    <property type="term" value="F:acylphosphatase activity"/>
    <property type="evidence" value="ECO:0007669"/>
    <property type="project" value="UniProtKB-EC"/>
</dbReference>
<keyword evidence="6" id="KW-0862">Zinc</keyword>
<dbReference type="SUPFAM" id="SSF54975">
    <property type="entry name" value="Acylphosphatase/BLUF domain-like"/>
    <property type="match status" value="1"/>
</dbReference>
<dbReference type="InterPro" id="IPR004421">
    <property type="entry name" value="Carbamoyltransferase_HypF"/>
</dbReference>
<dbReference type="Proteomes" id="UP000242818">
    <property type="component" value="Unassembled WGS sequence"/>
</dbReference>
<keyword evidence="12" id="KW-0808">Transferase</keyword>
<feature type="active site" evidence="9">
    <location>
        <position position="52"/>
    </location>
</feature>
<dbReference type="InterPro" id="IPR001792">
    <property type="entry name" value="Acylphosphatase-like_dom"/>
</dbReference>
<feature type="domain" description="Acylphosphatase-like" evidence="10">
    <location>
        <begin position="19"/>
        <end position="105"/>
    </location>
</feature>
<gene>
    <name evidence="12" type="ORF">GA0116948_1154</name>
</gene>
<dbReference type="InterPro" id="IPR017968">
    <property type="entry name" value="Acylphosphatase_CS"/>
</dbReference>
<dbReference type="InterPro" id="IPR011125">
    <property type="entry name" value="Znf_HypF"/>
</dbReference>
<dbReference type="GO" id="GO:0016874">
    <property type="term" value="F:ligase activity"/>
    <property type="evidence" value="ECO:0007669"/>
    <property type="project" value="UniProtKB-UniRule"/>
</dbReference>
<dbReference type="RefSeq" id="WP_089714463.1">
    <property type="nucleotide sequence ID" value="NZ_FMAR01000015.1"/>
</dbReference>
<dbReference type="Gene3D" id="3.30.420.360">
    <property type="match status" value="1"/>
</dbReference>
<protein>
    <recommendedName>
        <fullName evidence="8">Carbamoyltransferase</fullName>
        <ecNumber evidence="8">6.2.-.-</ecNumber>
    </recommendedName>
</protein>
<dbReference type="Pfam" id="PF01300">
    <property type="entry name" value="Sua5_yciO_yrdC"/>
    <property type="match status" value="1"/>
</dbReference>
<dbReference type="PROSITE" id="PS51160">
    <property type="entry name" value="ACYLPHOSPHATASE_3"/>
    <property type="match status" value="1"/>
</dbReference>
<dbReference type="InterPro" id="IPR041440">
    <property type="entry name" value="HypF_C"/>
</dbReference>
<keyword evidence="4" id="KW-0479">Metal-binding</keyword>
<evidence type="ECO:0000256" key="7">
    <source>
        <dbReference type="ARBA" id="ARBA00048220"/>
    </source>
</evidence>
<dbReference type="GO" id="GO:0051604">
    <property type="term" value="P:protein maturation"/>
    <property type="evidence" value="ECO:0007669"/>
    <property type="project" value="TreeGrafter"/>
</dbReference>
<evidence type="ECO:0000256" key="3">
    <source>
        <dbReference type="ARBA" id="ARBA00022598"/>
    </source>
</evidence>
<feature type="domain" description="YrdC-like" evidence="11">
    <location>
        <begin position="218"/>
        <end position="407"/>
    </location>
</feature>
<name>A0A1C4FJP3_9BACT</name>
<dbReference type="PROSITE" id="PS00150">
    <property type="entry name" value="ACYLPHOSPHATASE_1"/>
    <property type="match status" value="1"/>
</dbReference>
<dbReference type="Pfam" id="PF17788">
    <property type="entry name" value="HypF_C"/>
    <property type="match status" value="1"/>
</dbReference>
<dbReference type="STRING" id="1335309.GA0116948_1154"/>
<dbReference type="Gene3D" id="3.90.870.50">
    <property type="match status" value="1"/>
</dbReference>
<dbReference type="EC" id="6.2.-.-" evidence="8"/>
<dbReference type="NCBIfam" id="TIGR00143">
    <property type="entry name" value="hypF"/>
    <property type="match status" value="1"/>
</dbReference>
<keyword evidence="9" id="KW-0378">Hydrolase</keyword>
<comment type="catalytic activity">
    <reaction evidence="7">
        <text>C-terminal L-cysteinyl-[HypE protein] + carbamoyl phosphate + ATP + H2O = C-terminal S-carboxamide-L-cysteinyl-[HypE protein] + AMP + phosphate + diphosphate + H(+)</text>
        <dbReference type="Rhea" id="RHEA:55636"/>
        <dbReference type="Rhea" id="RHEA-COMP:14247"/>
        <dbReference type="Rhea" id="RHEA-COMP:14392"/>
        <dbReference type="ChEBI" id="CHEBI:15377"/>
        <dbReference type="ChEBI" id="CHEBI:15378"/>
        <dbReference type="ChEBI" id="CHEBI:30616"/>
        <dbReference type="ChEBI" id="CHEBI:33019"/>
        <dbReference type="ChEBI" id="CHEBI:43474"/>
        <dbReference type="ChEBI" id="CHEBI:58228"/>
        <dbReference type="ChEBI" id="CHEBI:76913"/>
        <dbReference type="ChEBI" id="CHEBI:139126"/>
        <dbReference type="ChEBI" id="CHEBI:456215"/>
    </reaction>
</comment>
<dbReference type="Gene3D" id="3.30.420.40">
    <property type="match status" value="1"/>
</dbReference>
<dbReference type="Gene3D" id="3.30.110.120">
    <property type="match status" value="1"/>
</dbReference>
<reference evidence="12 13" key="1">
    <citation type="submission" date="2016-08" db="EMBL/GenBank/DDBJ databases">
        <authorList>
            <person name="Seilhamer J.J."/>
        </authorList>
    </citation>
    <scope>NUCLEOTIDE SEQUENCE [LARGE SCALE GENOMIC DNA]</scope>
    <source>
        <strain evidence="12 13">A37T2</strain>
    </source>
</reference>
<evidence type="ECO:0000256" key="2">
    <source>
        <dbReference type="ARBA" id="ARBA00008097"/>
    </source>
</evidence>
<keyword evidence="3" id="KW-0436">Ligase</keyword>
<evidence type="ECO:0000256" key="5">
    <source>
        <dbReference type="ARBA" id="ARBA00022771"/>
    </source>
</evidence>
<dbReference type="Pfam" id="PF22521">
    <property type="entry name" value="HypF_C_2"/>
    <property type="match status" value="1"/>
</dbReference>
<keyword evidence="5" id="KW-0863">Zinc-finger</keyword>